<feature type="transmembrane region" description="Helical" evidence="6">
    <location>
        <begin position="251"/>
        <end position="272"/>
    </location>
</feature>
<evidence type="ECO:0000313" key="9">
    <source>
        <dbReference type="Proteomes" id="UP000027138"/>
    </source>
</evidence>
<evidence type="ECO:0000313" key="8">
    <source>
        <dbReference type="EMBL" id="KDP28386.1"/>
    </source>
</evidence>
<dbReference type="GO" id="GO:0016020">
    <property type="term" value="C:membrane"/>
    <property type="evidence" value="ECO:0007669"/>
    <property type="project" value="UniProtKB-SubCell"/>
</dbReference>
<feature type="transmembrane region" description="Helical" evidence="6">
    <location>
        <begin position="7"/>
        <end position="27"/>
    </location>
</feature>
<feature type="transmembrane region" description="Helical" evidence="6">
    <location>
        <begin position="96"/>
        <end position="122"/>
    </location>
</feature>
<dbReference type="InterPro" id="IPR037185">
    <property type="entry name" value="EmrE-like"/>
</dbReference>
<feature type="transmembrane region" description="Helical" evidence="6">
    <location>
        <begin position="279"/>
        <end position="299"/>
    </location>
</feature>
<comment type="similarity">
    <text evidence="2 6">Belongs to the drug/metabolite transporter (DMT) superfamily. Plant drug/metabolite exporter (P-DME) (TC 2.A.7.4) family.</text>
</comment>
<dbReference type="InterPro" id="IPR030184">
    <property type="entry name" value="WAT1-related"/>
</dbReference>
<gene>
    <name evidence="8" type="ORF">JCGZ_14157</name>
</gene>
<dbReference type="SUPFAM" id="SSF103481">
    <property type="entry name" value="Multidrug resistance efflux transporter EmrE"/>
    <property type="match status" value="2"/>
</dbReference>
<dbReference type="GO" id="GO:0022857">
    <property type="term" value="F:transmembrane transporter activity"/>
    <property type="evidence" value="ECO:0007669"/>
    <property type="project" value="InterPro"/>
</dbReference>
<feature type="transmembrane region" description="Helical" evidence="6">
    <location>
        <begin position="215"/>
        <end position="236"/>
    </location>
</feature>
<name>A0A067JWN8_JATCU</name>
<evidence type="ECO:0000256" key="3">
    <source>
        <dbReference type="ARBA" id="ARBA00022692"/>
    </source>
</evidence>
<feature type="domain" description="EamA" evidence="7">
    <location>
        <begin position="185"/>
        <end position="323"/>
    </location>
</feature>
<evidence type="ECO:0000256" key="6">
    <source>
        <dbReference type="RuleBase" id="RU363077"/>
    </source>
</evidence>
<accession>A0A067JWN8</accession>
<feature type="transmembrane region" description="Helical" evidence="6">
    <location>
        <begin position="69"/>
        <end position="90"/>
    </location>
</feature>
<evidence type="ECO:0000256" key="5">
    <source>
        <dbReference type="ARBA" id="ARBA00023136"/>
    </source>
</evidence>
<dbReference type="EMBL" id="KK914782">
    <property type="protein sequence ID" value="KDP28386.1"/>
    <property type="molecule type" value="Genomic_DNA"/>
</dbReference>
<organism evidence="8 9">
    <name type="scientific">Jatropha curcas</name>
    <name type="common">Barbados nut</name>
    <dbReference type="NCBI Taxonomy" id="180498"/>
    <lineage>
        <taxon>Eukaryota</taxon>
        <taxon>Viridiplantae</taxon>
        <taxon>Streptophyta</taxon>
        <taxon>Embryophyta</taxon>
        <taxon>Tracheophyta</taxon>
        <taxon>Spermatophyta</taxon>
        <taxon>Magnoliopsida</taxon>
        <taxon>eudicotyledons</taxon>
        <taxon>Gunneridae</taxon>
        <taxon>Pentapetalae</taxon>
        <taxon>rosids</taxon>
        <taxon>fabids</taxon>
        <taxon>Malpighiales</taxon>
        <taxon>Euphorbiaceae</taxon>
        <taxon>Crotonoideae</taxon>
        <taxon>Jatropheae</taxon>
        <taxon>Jatropha</taxon>
    </lineage>
</organism>
<reference evidence="8 9" key="1">
    <citation type="journal article" date="2014" name="PLoS ONE">
        <title>Global Analysis of Gene Expression Profiles in Physic Nut (Jatropha curcas L.) Seedlings Exposed to Salt Stress.</title>
        <authorList>
            <person name="Zhang L."/>
            <person name="Zhang C."/>
            <person name="Wu P."/>
            <person name="Chen Y."/>
            <person name="Li M."/>
            <person name="Jiang H."/>
            <person name="Wu G."/>
        </authorList>
    </citation>
    <scope>NUCLEOTIDE SEQUENCE [LARGE SCALE GENOMIC DNA]</scope>
    <source>
        <strain evidence="9">cv. GZQX0401</strain>
        <tissue evidence="8">Young leaves</tissue>
    </source>
</reference>
<dbReference type="Pfam" id="PF00892">
    <property type="entry name" value="EamA"/>
    <property type="match status" value="2"/>
</dbReference>
<keyword evidence="5 6" id="KW-0472">Membrane</keyword>
<dbReference type="OrthoDB" id="1728340at2759"/>
<feature type="transmembrane region" description="Helical" evidence="6">
    <location>
        <begin position="39"/>
        <end position="57"/>
    </location>
</feature>
<evidence type="ECO:0000259" key="7">
    <source>
        <dbReference type="Pfam" id="PF00892"/>
    </source>
</evidence>
<dbReference type="PANTHER" id="PTHR31218">
    <property type="entry name" value="WAT1-RELATED PROTEIN"/>
    <property type="match status" value="1"/>
</dbReference>
<dbReference type="InterPro" id="IPR000620">
    <property type="entry name" value="EamA_dom"/>
</dbReference>
<keyword evidence="4 6" id="KW-1133">Transmembrane helix</keyword>
<evidence type="ECO:0000256" key="4">
    <source>
        <dbReference type="ARBA" id="ARBA00022989"/>
    </source>
</evidence>
<dbReference type="Proteomes" id="UP000027138">
    <property type="component" value="Unassembled WGS sequence"/>
</dbReference>
<feature type="transmembrane region" description="Helical" evidence="6">
    <location>
        <begin position="305"/>
        <end position="325"/>
    </location>
</feature>
<feature type="transmembrane region" description="Helical" evidence="6">
    <location>
        <begin position="134"/>
        <end position="152"/>
    </location>
</feature>
<feature type="transmembrane region" description="Helical" evidence="6">
    <location>
        <begin position="183"/>
        <end position="203"/>
    </location>
</feature>
<keyword evidence="9" id="KW-1185">Reference proteome</keyword>
<comment type="subcellular location">
    <subcellularLocation>
        <location evidence="1 6">Membrane</location>
        <topology evidence="1 6">Multi-pass membrane protein</topology>
    </subcellularLocation>
</comment>
<feature type="domain" description="EamA" evidence="7">
    <location>
        <begin position="10"/>
        <end position="145"/>
    </location>
</feature>
<evidence type="ECO:0000256" key="2">
    <source>
        <dbReference type="ARBA" id="ARBA00007635"/>
    </source>
</evidence>
<evidence type="ECO:0000256" key="1">
    <source>
        <dbReference type="ARBA" id="ARBA00004141"/>
    </source>
</evidence>
<protein>
    <recommendedName>
        <fullName evidence="6">WAT1-related protein</fullName>
    </recommendedName>
</protein>
<dbReference type="AlphaFoldDB" id="A0A067JWN8"/>
<proteinExistence type="inferred from homology"/>
<keyword evidence="3 6" id="KW-0812">Transmembrane</keyword>
<sequence length="361" mass="39332">MGCREHLPVLLVIVSINFALGIVNVLLKKILDGGTNHMVIVTYRLSISAIFLAPIAYYSEREARPKLTVYILSYLFLAALVGATLTQYLFLLGLEYTSAAFSCAFLNTVPANTFILALPFGLEKVKLKGKAGRAKLLGAIICMTGAVSLALYKGIPLKNSDSYEDIKSHVEATMMSDKKTKSWVMGSVLLMGGSLLWSSWFLIQAKISERYPCQYSSTAILSLFGAIQSASISLILERNISAWILKGKLEIVTVIFSGMVASGLCYVGMAWCVKRRGPVFTAAFTPFIQIFAAIFDFSILHDQVYLGSVIGSVVVVVGLYILLWGKRKEAKECIMKQSLVKEGGNSDVESQAPVTIKSSSS</sequence>